<dbReference type="EMBL" id="JAZDRO010000002">
    <property type="protein sequence ID" value="MEE2566180.1"/>
    <property type="molecule type" value="Genomic_DNA"/>
</dbReference>
<feature type="chain" id="PRO_5045609128" evidence="1">
    <location>
        <begin position="21"/>
        <end position="102"/>
    </location>
</feature>
<protein>
    <submittedName>
        <fullName evidence="2">Uncharacterized protein</fullName>
    </submittedName>
</protein>
<keyword evidence="1" id="KW-0732">Signal</keyword>
<organism evidence="2 3">
    <name type="scientific">Hyphobacterium marinum</name>
    <dbReference type="NCBI Taxonomy" id="3116574"/>
    <lineage>
        <taxon>Bacteria</taxon>
        <taxon>Pseudomonadati</taxon>
        <taxon>Pseudomonadota</taxon>
        <taxon>Alphaproteobacteria</taxon>
        <taxon>Maricaulales</taxon>
        <taxon>Maricaulaceae</taxon>
        <taxon>Hyphobacterium</taxon>
    </lineage>
</organism>
<name>A0ABU7LXC1_9PROT</name>
<comment type="caution">
    <text evidence="2">The sequence shown here is derived from an EMBL/GenBank/DDBJ whole genome shotgun (WGS) entry which is preliminary data.</text>
</comment>
<evidence type="ECO:0000256" key="1">
    <source>
        <dbReference type="SAM" id="SignalP"/>
    </source>
</evidence>
<dbReference type="RefSeq" id="WP_330195720.1">
    <property type="nucleotide sequence ID" value="NZ_JAZDRO010000002.1"/>
</dbReference>
<dbReference type="Proteomes" id="UP001310692">
    <property type="component" value="Unassembled WGS sequence"/>
</dbReference>
<evidence type="ECO:0000313" key="2">
    <source>
        <dbReference type="EMBL" id="MEE2566180.1"/>
    </source>
</evidence>
<reference evidence="2 3" key="1">
    <citation type="submission" date="2024-01" db="EMBL/GenBank/DDBJ databases">
        <title>Hyphobacterium bacterium isolated from marine sediment.</title>
        <authorList>
            <person name="Zhao S."/>
        </authorList>
    </citation>
    <scope>NUCLEOTIDE SEQUENCE [LARGE SCALE GENOMIC DNA]</scope>
    <source>
        <strain evidence="2 3">Y60-23</strain>
    </source>
</reference>
<gene>
    <name evidence="2" type="ORF">V0U35_05760</name>
</gene>
<accession>A0ABU7LXC1</accession>
<evidence type="ECO:0000313" key="3">
    <source>
        <dbReference type="Proteomes" id="UP001310692"/>
    </source>
</evidence>
<proteinExistence type="predicted"/>
<feature type="signal peptide" evidence="1">
    <location>
        <begin position="1"/>
        <end position="20"/>
    </location>
</feature>
<sequence>MKYPITAALLAATIAAPAVAQVTGPGTVMCGDYGAPADGMPEEFSQFAFLIGDYVVQFRNWDAAAGDWGEPQPFTARWNGRYGLSGRTIIDEWFDPGFGYRP</sequence>
<keyword evidence="3" id="KW-1185">Reference proteome</keyword>